<organism evidence="3 4">
    <name type="scientific">Clohesyomyces aquaticus</name>
    <dbReference type="NCBI Taxonomy" id="1231657"/>
    <lineage>
        <taxon>Eukaryota</taxon>
        <taxon>Fungi</taxon>
        <taxon>Dikarya</taxon>
        <taxon>Ascomycota</taxon>
        <taxon>Pezizomycotina</taxon>
        <taxon>Dothideomycetes</taxon>
        <taxon>Pleosporomycetidae</taxon>
        <taxon>Pleosporales</taxon>
        <taxon>Lindgomycetaceae</taxon>
        <taxon>Clohesyomyces</taxon>
    </lineage>
</organism>
<dbReference type="Gene3D" id="1.20.1420.10">
    <property type="entry name" value="Talin, central domain"/>
    <property type="match status" value="1"/>
</dbReference>
<sequence length="382" mass="41181">MPPKPPTTPPSRDLTTLIELTRSSQTLLTHFQSSLSPTPPTTTTTTPSSSSLPTPASTLTTLKTTTTLLKSHTTTLSLLLLTPPLTPSAISKKLGDVTSGVLSGMVAAATTESERELGEFMRSELISHVRRILRAWEDVLSTILKIAEGRRGDVKGAVTEGEKQDVLNATGMVWESCDALLSLCTSGFISHIVQKAEAWRATLLDAVQELGEWGEDEDDDDDATGSDDGGGEFGDEDDIFGAANKLGKGDEKLKELLERGTRKLKKVGLLYQAVGKRRLKTFPFPGSPTQPADTGRTITPTRTPLQTLDALLTILKDIPELVDDLASAFYDLDESEARQILEKCCAEAKKAVGLVRKGWDGNDDAFTTWSGKWVEALDADGP</sequence>
<dbReference type="AlphaFoldDB" id="A0A1Y2A5Q8"/>
<keyword evidence="4" id="KW-1185">Reference proteome</keyword>
<dbReference type="Pfam" id="PF13324">
    <property type="entry name" value="GCIP_N"/>
    <property type="match status" value="1"/>
</dbReference>
<protein>
    <recommendedName>
        <fullName evidence="2">Cyclin-D1-binding protein 1-like N-terminal domain-containing protein</fullName>
    </recommendedName>
</protein>
<accession>A0A1Y2A5Q8</accession>
<dbReference type="Proteomes" id="UP000193144">
    <property type="component" value="Unassembled WGS sequence"/>
</dbReference>
<dbReference type="PANTHER" id="PTHR15492:SF1">
    <property type="entry name" value="CYCLIN-D1-BINDING PROTEIN 1"/>
    <property type="match status" value="1"/>
</dbReference>
<evidence type="ECO:0000259" key="2">
    <source>
        <dbReference type="Pfam" id="PF13324"/>
    </source>
</evidence>
<dbReference type="STRING" id="1231657.A0A1Y2A5Q8"/>
<dbReference type="InterPro" id="IPR049317">
    <property type="entry name" value="GCIP-like_N"/>
</dbReference>
<dbReference type="GO" id="GO:0005634">
    <property type="term" value="C:nucleus"/>
    <property type="evidence" value="ECO:0007669"/>
    <property type="project" value="TreeGrafter"/>
</dbReference>
<evidence type="ECO:0000256" key="1">
    <source>
        <dbReference type="SAM" id="MobiDB-lite"/>
    </source>
</evidence>
<dbReference type="PANTHER" id="PTHR15492">
    <property type="entry name" value="CYCLIN D1-BINDING PROTEIN 1"/>
    <property type="match status" value="1"/>
</dbReference>
<reference evidence="3 4" key="1">
    <citation type="submission" date="2016-07" db="EMBL/GenBank/DDBJ databases">
        <title>Pervasive Adenine N6-methylation of Active Genes in Fungi.</title>
        <authorList>
            <consortium name="DOE Joint Genome Institute"/>
            <person name="Mondo S.J."/>
            <person name="Dannebaum R.O."/>
            <person name="Kuo R.C."/>
            <person name="Labutti K."/>
            <person name="Haridas S."/>
            <person name="Kuo A."/>
            <person name="Salamov A."/>
            <person name="Ahrendt S.R."/>
            <person name="Lipzen A."/>
            <person name="Sullivan W."/>
            <person name="Andreopoulos W.B."/>
            <person name="Clum A."/>
            <person name="Lindquist E."/>
            <person name="Daum C."/>
            <person name="Ramamoorthy G.K."/>
            <person name="Gryganskyi A."/>
            <person name="Culley D."/>
            <person name="Magnuson J.K."/>
            <person name="James T.Y."/>
            <person name="O'Malley M.A."/>
            <person name="Stajich J.E."/>
            <person name="Spatafora J.W."/>
            <person name="Visel A."/>
            <person name="Grigoriev I.V."/>
        </authorList>
    </citation>
    <scope>NUCLEOTIDE SEQUENCE [LARGE SCALE GENOMIC DNA]</scope>
    <source>
        <strain evidence="3 4">CBS 115471</strain>
    </source>
</reference>
<dbReference type="Gene3D" id="1.20.1410.10">
    <property type="entry name" value="I/LWEQ domain"/>
    <property type="match status" value="1"/>
</dbReference>
<name>A0A1Y2A5Q8_9PLEO</name>
<feature type="region of interest" description="Disordered" evidence="1">
    <location>
        <begin position="30"/>
        <end position="56"/>
    </location>
</feature>
<dbReference type="EMBL" id="MCFA01000010">
    <property type="protein sequence ID" value="ORY17848.1"/>
    <property type="molecule type" value="Genomic_DNA"/>
</dbReference>
<evidence type="ECO:0000313" key="3">
    <source>
        <dbReference type="EMBL" id="ORY17848.1"/>
    </source>
</evidence>
<dbReference type="OrthoDB" id="4088536at2759"/>
<feature type="compositionally biased region" description="Low complexity" evidence="1">
    <location>
        <begin position="33"/>
        <end position="56"/>
    </location>
</feature>
<feature type="region of interest" description="Disordered" evidence="1">
    <location>
        <begin position="213"/>
        <end position="234"/>
    </location>
</feature>
<proteinExistence type="predicted"/>
<evidence type="ECO:0000313" key="4">
    <source>
        <dbReference type="Proteomes" id="UP000193144"/>
    </source>
</evidence>
<dbReference type="InterPro" id="IPR026907">
    <property type="entry name" value="GCIP-like"/>
</dbReference>
<gene>
    <name evidence="3" type="ORF">BCR34DRAFT_474314</name>
</gene>
<comment type="caution">
    <text evidence="3">The sequence shown here is derived from an EMBL/GenBank/DDBJ whole genome shotgun (WGS) entry which is preliminary data.</text>
</comment>
<feature type="domain" description="Cyclin-D1-binding protein 1-like N-terminal" evidence="2">
    <location>
        <begin position="62"/>
        <end position="215"/>
    </location>
</feature>